<protein>
    <submittedName>
        <fullName evidence="5">GntR family transcriptional regulator</fullName>
    </submittedName>
</protein>
<proteinExistence type="predicted"/>
<dbReference type="InterPro" id="IPR000524">
    <property type="entry name" value="Tscrpt_reg_HTH_GntR"/>
</dbReference>
<feature type="domain" description="HTH gntR-type" evidence="4">
    <location>
        <begin position="1"/>
        <end position="65"/>
    </location>
</feature>
<keyword evidence="6" id="KW-1185">Reference proteome</keyword>
<reference evidence="5 6" key="1">
    <citation type="submission" date="2019-05" db="EMBL/GenBank/DDBJ databases">
        <title>Nakamurella sp. N5BH11, whole genome shotgun sequence.</title>
        <authorList>
            <person name="Tuo L."/>
        </authorList>
    </citation>
    <scope>NUCLEOTIDE SEQUENCE [LARGE SCALE GENOMIC DNA]</scope>
    <source>
        <strain evidence="5 6">N5BH11</strain>
    </source>
</reference>
<comment type="caution">
    <text evidence="5">The sequence shown here is derived from an EMBL/GenBank/DDBJ whole genome shotgun (WGS) entry which is preliminary data.</text>
</comment>
<dbReference type="PANTHER" id="PTHR38445">
    <property type="entry name" value="HTH-TYPE TRANSCRIPTIONAL REPRESSOR YTRA"/>
    <property type="match status" value="1"/>
</dbReference>
<accession>A0A4U6QMH1</accession>
<dbReference type="PROSITE" id="PS50949">
    <property type="entry name" value="HTH_GNTR"/>
    <property type="match status" value="1"/>
</dbReference>
<evidence type="ECO:0000256" key="3">
    <source>
        <dbReference type="ARBA" id="ARBA00023163"/>
    </source>
</evidence>
<evidence type="ECO:0000256" key="1">
    <source>
        <dbReference type="ARBA" id="ARBA00023015"/>
    </source>
</evidence>
<sequence>MQIVHQTRQALRTGLLVPGDKLPTSREVVGMTQINPNTVLKAYRQLEAEGLVQGRAGSGTYVTQSLHHPDVGPDSPLARELRVWVDQAHDAGLQRADIEALIKAVLDDDGSGTS</sequence>
<dbReference type="Pfam" id="PF00392">
    <property type="entry name" value="GntR"/>
    <property type="match status" value="1"/>
</dbReference>
<dbReference type="SUPFAM" id="SSF46785">
    <property type="entry name" value="Winged helix' DNA-binding domain"/>
    <property type="match status" value="1"/>
</dbReference>
<dbReference type="InterPro" id="IPR036390">
    <property type="entry name" value="WH_DNA-bd_sf"/>
</dbReference>
<evidence type="ECO:0000313" key="5">
    <source>
        <dbReference type="EMBL" id="TKV61830.1"/>
    </source>
</evidence>
<keyword evidence="3" id="KW-0804">Transcription</keyword>
<name>A0A4U6QMH1_9ACTN</name>
<organism evidence="5 6">
    <name type="scientific">Nakamurella flava</name>
    <dbReference type="NCBI Taxonomy" id="2576308"/>
    <lineage>
        <taxon>Bacteria</taxon>
        <taxon>Bacillati</taxon>
        <taxon>Actinomycetota</taxon>
        <taxon>Actinomycetes</taxon>
        <taxon>Nakamurellales</taxon>
        <taxon>Nakamurellaceae</taxon>
        <taxon>Nakamurella</taxon>
    </lineage>
</organism>
<gene>
    <name evidence="5" type="ORF">FDO65_09900</name>
</gene>
<dbReference type="Proteomes" id="UP000306985">
    <property type="component" value="Unassembled WGS sequence"/>
</dbReference>
<dbReference type="Gene3D" id="1.10.10.10">
    <property type="entry name" value="Winged helix-like DNA-binding domain superfamily/Winged helix DNA-binding domain"/>
    <property type="match status" value="1"/>
</dbReference>
<dbReference type="RefSeq" id="WP_137449135.1">
    <property type="nucleotide sequence ID" value="NZ_SZZH01000001.1"/>
</dbReference>
<dbReference type="GO" id="GO:0003700">
    <property type="term" value="F:DNA-binding transcription factor activity"/>
    <property type="evidence" value="ECO:0007669"/>
    <property type="project" value="InterPro"/>
</dbReference>
<evidence type="ECO:0000313" key="6">
    <source>
        <dbReference type="Proteomes" id="UP000306985"/>
    </source>
</evidence>
<evidence type="ECO:0000256" key="2">
    <source>
        <dbReference type="ARBA" id="ARBA00023125"/>
    </source>
</evidence>
<evidence type="ECO:0000259" key="4">
    <source>
        <dbReference type="PROSITE" id="PS50949"/>
    </source>
</evidence>
<dbReference type="PANTHER" id="PTHR38445:SF7">
    <property type="entry name" value="GNTR-FAMILY TRANSCRIPTIONAL REGULATOR"/>
    <property type="match status" value="1"/>
</dbReference>
<dbReference type="GO" id="GO:0003677">
    <property type="term" value="F:DNA binding"/>
    <property type="evidence" value="ECO:0007669"/>
    <property type="project" value="UniProtKB-KW"/>
</dbReference>
<dbReference type="EMBL" id="SZZH01000001">
    <property type="protein sequence ID" value="TKV61830.1"/>
    <property type="molecule type" value="Genomic_DNA"/>
</dbReference>
<dbReference type="InterPro" id="IPR036388">
    <property type="entry name" value="WH-like_DNA-bd_sf"/>
</dbReference>
<dbReference type="AlphaFoldDB" id="A0A4U6QMH1"/>
<dbReference type="SMART" id="SM00345">
    <property type="entry name" value="HTH_GNTR"/>
    <property type="match status" value="1"/>
</dbReference>
<dbReference type="OrthoDB" id="4307011at2"/>
<dbReference type="CDD" id="cd07377">
    <property type="entry name" value="WHTH_GntR"/>
    <property type="match status" value="1"/>
</dbReference>
<keyword evidence="1" id="KW-0805">Transcription regulation</keyword>
<keyword evidence="2" id="KW-0238">DNA-binding</keyword>